<gene>
    <name evidence="1" type="ORF">XELAEV_18023920mg</name>
</gene>
<name>A0A974D510_XENLA</name>
<dbReference type="EMBL" id="CM004472">
    <property type="protein sequence ID" value="OCT85748.1"/>
    <property type="molecule type" value="Genomic_DNA"/>
</dbReference>
<organism evidence="1 2">
    <name type="scientific">Xenopus laevis</name>
    <name type="common">African clawed frog</name>
    <dbReference type="NCBI Taxonomy" id="8355"/>
    <lineage>
        <taxon>Eukaryota</taxon>
        <taxon>Metazoa</taxon>
        <taxon>Chordata</taxon>
        <taxon>Craniata</taxon>
        <taxon>Vertebrata</taxon>
        <taxon>Euteleostomi</taxon>
        <taxon>Amphibia</taxon>
        <taxon>Batrachia</taxon>
        <taxon>Anura</taxon>
        <taxon>Pipoidea</taxon>
        <taxon>Pipidae</taxon>
        <taxon>Xenopodinae</taxon>
        <taxon>Xenopus</taxon>
        <taxon>Xenopus</taxon>
    </lineage>
</organism>
<proteinExistence type="predicted"/>
<evidence type="ECO:0000313" key="2">
    <source>
        <dbReference type="Proteomes" id="UP000694892"/>
    </source>
</evidence>
<protein>
    <submittedName>
        <fullName evidence="1">Uncharacterized protein</fullName>
    </submittedName>
</protein>
<accession>A0A974D510</accession>
<dbReference type="AlphaFoldDB" id="A0A974D510"/>
<sequence>MYKGTGFSYGNSYISSLQRTEPTHREFLHCSLNSAPPHPSHTFLSLCSLRHMHPRQRQEFSSSFINNKYRTMYLIMQNTNSLA</sequence>
<evidence type="ECO:0000313" key="1">
    <source>
        <dbReference type="EMBL" id="OCT85748.1"/>
    </source>
</evidence>
<dbReference type="Proteomes" id="UP000694892">
    <property type="component" value="Chromosome 4L"/>
</dbReference>
<reference evidence="2" key="1">
    <citation type="journal article" date="2016" name="Nature">
        <title>Genome evolution in the allotetraploid frog Xenopus laevis.</title>
        <authorList>
            <person name="Session A.M."/>
            <person name="Uno Y."/>
            <person name="Kwon T."/>
            <person name="Chapman J.A."/>
            <person name="Toyoda A."/>
            <person name="Takahashi S."/>
            <person name="Fukui A."/>
            <person name="Hikosaka A."/>
            <person name="Suzuki A."/>
            <person name="Kondo M."/>
            <person name="van Heeringen S.J."/>
            <person name="Quigley I."/>
            <person name="Heinz S."/>
            <person name="Ogino H."/>
            <person name="Ochi H."/>
            <person name="Hellsten U."/>
            <person name="Lyons J.B."/>
            <person name="Simakov O."/>
            <person name="Putnam N."/>
            <person name="Stites J."/>
            <person name="Kuroki Y."/>
            <person name="Tanaka T."/>
            <person name="Michiue T."/>
            <person name="Watanabe M."/>
            <person name="Bogdanovic O."/>
            <person name="Lister R."/>
            <person name="Georgiou G."/>
            <person name="Paranjpe S.S."/>
            <person name="van Kruijsbergen I."/>
            <person name="Shu S."/>
            <person name="Carlson J."/>
            <person name="Kinoshita T."/>
            <person name="Ohta Y."/>
            <person name="Mawaribuchi S."/>
            <person name="Jenkins J."/>
            <person name="Grimwood J."/>
            <person name="Schmutz J."/>
            <person name="Mitros T."/>
            <person name="Mozaffari S.V."/>
            <person name="Suzuki Y."/>
            <person name="Haramoto Y."/>
            <person name="Yamamoto T.S."/>
            <person name="Takagi C."/>
            <person name="Heald R."/>
            <person name="Miller K."/>
            <person name="Haudenschild C."/>
            <person name="Kitzman J."/>
            <person name="Nakayama T."/>
            <person name="Izutsu Y."/>
            <person name="Robert J."/>
            <person name="Fortriede J."/>
            <person name="Burns K."/>
            <person name="Lotay V."/>
            <person name="Karimi K."/>
            <person name="Yasuoka Y."/>
            <person name="Dichmann D.S."/>
            <person name="Flajnik M.F."/>
            <person name="Houston D.W."/>
            <person name="Shendure J."/>
            <person name="DuPasquier L."/>
            <person name="Vize P.D."/>
            <person name="Zorn A.M."/>
            <person name="Ito M."/>
            <person name="Marcotte E.M."/>
            <person name="Wallingford J.B."/>
            <person name="Ito Y."/>
            <person name="Asashima M."/>
            <person name="Ueno N."/>
            <person name="Matsuda Y."/>
            <person name="Veenstra G.J."/>
            <person name="Fujiyama A."/>
            <person name="Harland R.M."/>
            <person name="Taira M."/>
            <person name="Rokhsar D.S."/>
        </authorList>
    </citation>
    <scope>NUCLEOTIDE SEQUENCE [LARGE SCALE GENOMIC DNA]</scope>
    <source>
        <strain evidence="2">J</strain>
    </source>
</reference>